<evidence type="ECO:0008006" key="5">
    <source>
        <dbReference type="Google" id="ProtNLM"/>
    </source>
</evidence>
<feature type="transmembrane region" description="Helical" evidence="2">
    <location>
        <begin position="59"/>
        <end position="80"/>
    </location>
</feature>
<organism evidence="3 4">
    <name type="scientific">Candidozyma auris</name>
    <name type="common">Yeast</name>
    <name type="synonym">Candida auris</name>
    <dbReference type="NCBI Taxonomy" id="498019"/>
    <lineage>
        <taxon>Eukaryota</taxon>
        <taxon>Fungi</taxon>
        <taxon>Dikarya</taxon>
        <taxon>Ascomycota</taxon>
        <taxon>Saccharomycotina</taxon>
        <taxon>Pichiomycetes</taxon>
        <taxon>Metschnikowiaceae</taxon>
        <taxon>Candidozyma</taxon>
    </lineage>
</organism>
<comment type="caution">
    <text evidence="3">The sequence shown here is derived from an EMBL/GenBank/DDBJ whole genome shotgun (WGS) entry which is preliminary data.</text>
</comment>
<proteinExistence type="predicted"/>
<evidence type="ECO:0000256" key="1">
    <source>
        <dbReference type="SAM" id="MobiDB-lite"/>
    </source>
</evidence>
<accession>A0A0L0P209</accession>
<evidence type="ECO:0000313" key="3">
    <source>
        <dbReference type="EMBL" id="KNE00309.1"/>
    </source>
</evidence>
<evidence type="ECO:0000256" key="2">
    <source>
        <dbReference type="SAM" id="Phobius"/>
    </source>
</evidence>
<dbReference type="VEuPathDB" id="FungiDB:QG37_02859"/>
<protein>
    <recommendedName>
        <fullName evidence="5">Transmembrane protein</fullName>
    </recommendedName>
</protein>
<keyword evidence="2" id="KW-1133">Transmembrane helix</keyword>
<feature type="region of interest" description="Disordered" evidence="1">
    <location>
        <begin position="77"/>
        <end position="99"/>
    </location>
</feature>
<dbReference type="AlphaFoldDB" id="A0A0L0P209"/>
<sequence length="99" mass="11200">MTVRIEVKYRIEKCDESKCIISVLGAVTICGFDWFSPGIVGGFWWVLVGFNSSLSLRPLELLGLFAANSLPTTLHSGLATRTERTKKKKKKKRNREKKN</sequence>
<keyword evidence="2" id="KW-0472">Membrane</keyword>
<feature type="compositionally biased region" description="Basic residues" evidence="1">
    <location>
        <begin position="84"/>
        <end position="99"/>
    </location>
</feature>
<evidence type="ECO:0000313" key="4">
    <source>
        <dbReference type="Proteomes" id="UP000037122"/>
    </source>
</evidence>
<reference evidence="4" key="1">
    <citation type="journal article" date="2015" name="BMC Genomics">
        <title>Draft genome of a commonly misdiagnosed multidrug resistant pathogen Candida auris.</title>
        <authorList>
            <person name="Chatterjee S."/>
            <person name="Alampalli S.V."/>
            <person name="Nageshan R.K."/>
            <person name="Chettiar S.T."/>
            <person name="Joshi S."/>
            <person name="Tatu U.S."/>
        </authorList>
    </citation>
    <scope>NUCLEOTIDE SEQUENCE [LARGE SCALE GENOMIC DNA]</scope>
    <source>
        <strain evidence="4">6684</strain>
    </source>
</reference>
<dbReference type="EMBL" id="LGST01000019">
    <property type="protein sequence ID" value="KNE00309.1"/>
    <property type="molecule type" value="Genomic_DNA"/>
</dbReference>
<dbReference type="Proteomes" id="UP000037122">
    <property type="component" value="Unassembled WGS sequence"/>
</dbReference>
<keyword evidence="2" id="KW-0812">Transmembrane</keyword>
<feature type="transmembrane region" description="Helical" evidence="2">
    <location>
        <begin position="20"/>
        <end position="47"/>
    </location>
</feature>
<name>A0A0L0P209_CANAR</name>
<gene>
    <name evidence="3" type="ORF">QG37_02859</name>
</gene>